<reference evidence="2" key="1">
    <citation type="submission" date="2016-11" db="EMBL/GenBank/DDBJ databases">
        <authorList>
            <person name="Varghese N."/>
            <person name="Submissions S."/>
        </authorList>
    </citation>
    <scope>NUCLEOTIDE SEQUENCE [LARGE SCALE GENOMIC DNA]</scope>
    <source>
        <strain evidence="2">DSM 15518</strain>
    </source>
</reference>
<dbReference type="STRING" id="1123349.SAMN02744037_02379"/>
<organism evidence="1 2">
    <name type="scientific">Tepidibacter formicigenes DSM 15518</name>
    <dbReference type="NCBI Taxonomy" id="1123349"/>
    <lineage>
        <taxon>Bacteria</taxon>
        <taxon>Bacillati</taxon>
        <taxon>Bacillota</taxon>
        <taxon>Clostridia</taxon>
        <taxon>Peptostreptococcales</taxon>
        <taxon>Peptostreptococcaceae</taxon>
        <taxon>Tepidibacter</taxon>
    </lineage>
</organism>
<accession>A0A1M6SMP6</accession>
<dbReference type="RefSeq" id="WP_159428983.1">
    <property type="nucleotide sequence ID" value="NZ_FRAE01000074.1"/>
</dbReference>
<proteinExistence type="predicted"/>
<dbReference type="AlphaFoldDB" id="A0A1M6SMP6"/>
<name>A0A1M6SMP6_9FIRM</name>
<dbReference type="EMBL" id="FRAE01000074">
    <property type="protein sequence ID" value="SHK45907.1"/>
    <property type="molecule type" value="Genomic_DNA"/>
</dbReference>
<dbReference type="Proteomes" id="UP000242497">
    <property type="component" value="Unassembled WGS sequence"/>
</dbReference>
<keyword evidence="2" id="KW-1185">Reference proteome</keyword>
<protein>
    <submittedName>
        <fullName evidence="1">Uncharacterized protein</fullName>
    </submittedName>
</protein>
<sequence>MNKKIYIKDVPVFMHFIGTRSDFQIFLKDMKNYIRNVSNNRIQDYKKN</sequence>
<gene>
    <name evidence="1" type="ORF">SAMN02744037_02379</name>
</gene>
<evidence type="ECO:0000313" key="2">
    <source>
        <dbReference type="Proteomes" id="UP000242497"/>
    </source>
</evidence>
<evidence type="ECO:0000313" key="1">
    <source>
        <dbReference type="EMBL" id="SHK45907.1"/>
    </source>
</evidence>